<sequence length="267" mass="28962">MIIVRETTKIGRMSRYDPSAFPPFAVTVDLVVLTVRDHELCALLVKRGEAPFQGYWALPGGFVRLDEGLAEAASRELAEETGLRAQSLPGSLPVGRAPAGAHLEQLATYGHPQRDPRMRVVSVAYLVLAPDLPSPRAGGDASSARWAPVRELFGEEREERNDGVLLAFDHGQILADGVERARSKIEYSSLATAFCPPEFTVGELRRVYEAVWGVVLDPRNFHRKVTGTPGFLLPSGGTTTRQGGRPAQLFKAGGATVLNPPMLRPEA</sequence>
<name>A0A9W6V2X5_9ACTN</name>
<dbReference type="InterPro" id="IPR036388">
    <property type="entry name" value="WH-like_DNA-bd_sf"/>
</dbReference>
<keyword evidence="2 3" id="KW-0378">Hydrolase</keyword>
<organism evidence="5 6">
    <name type="scientific">Kitasatospora phosalacinea</name>
    <dbReference type="NCBI Taxonomy" id="2065"/>
    <lineage>
        <taxon>Bacteria</taxon>
        <taxon>Bacillati</taxon>
        <taxon>Actinomycetota</taxon>
        <taxon>Actinomycetes</taxon>
        <taxon>Kitasatosporales</taxon>
        <taxon>Streptomycetaceae</taxon>
        <taxon>Kitasatospora</taxon>
    </lineage>
</organism>
<gene>
    <name evidence="5" type="ORF">Kpho02_54250</name>
</gene>
<protein>
    <submittedName>
        <fullName evidence="5">NUDIX hydrolase</fullName>
    </submittedName>
</protein>
<dbReference type="Pfam" id="PF00293">
    <property type="entry name" value="NUDIX"/>
    <property type="match status" value="1"/>
</dbReference>
<comment type="caution">
    <text evidence="5">The sequence shown here is derived from an EMBL/GenBank/DDBJ whole genome shotgun (WGS) entry which is preliminary data.</text>
</comment>
<evidence type="ECO:0000313" key="5">
    <source>
        <dbReference type="EMBL" id="GLW73126.1"/>
    </source>
</evidence>
<evidence type="ECO:0000256" key="3">
    <source>
        <dbReference type="RuleBase" id="RU003476"/>
    </source>
</evidence>
<dbReference type="PROSITE" id="PS00893">
    <property type="entry name" value="NUDIX_BOX"/>
    <property type="match status" value="1"/>
</dbReference>
<evidence type="ECO:0000256" key="1">
    <source>
        <dbReference type="ARBA" id="ARBA00005582"/>
    </source>
</evidence>
<dbReference type="GO" id="GO:0016787">
    <property type="term" value="F:hydrolase activity"/>
    <property type="evidence" value="ECO:0007669"/>
    <property type="project" value="UniProtKB-KW"/>
</dbReference>
<dbReference type="InterPro" id="IPR020084">
    <property type="entry name" value="NUDIX_hydrolase_CS"/>
</dbReference>
<dbReference type="PROSITE" id="PS51462">
    <property type="entry name" value="NUDIX"/>
    <property type="match status" value="1"/>
</dbReference>
<dbReference type="Pfam" id="PF21906">
    <property type="entry name" value="WHD_NrtR"/>
    <property type="match status" value="1"/>
</dbReference>
<accession>A0A9W6V2X5</accession>
<dbReference type="PIRSF" id="PIRSF019423">
    <property type="entry name" value="NMN_biosyn"/>
    <property type="match status" value="1"/>
</dbReference>
<feature type="domain" description="Nudix hydrolase" evidence="4">
    <location>
        <begin position="23"/>
        <end position="169"/>
    </location>
</feature>
<dbReference type="PANTHER" id="PTHR43736">
    <property type="entry name" value="ADP-RIBOSE PYROPHOSPHATASE"/>
    <property type="match status" value="1"/>
</dbReference>
<dbReference type="AlphaFoldDB" id="A0A9W6V2X5"/>
<dbReference type="InterPro" id="IPR015797">
    <property type="entry name" value="NUDIX_hydrolase-like_dom_sf"/>
</dbReference>
<dbReference type="PRINTS" id="PR00502">
    <property type="entry name" value="NUDIXFAMILY"/>
</dbReference>
<dbReference type="PANTHER" id="PTHR43736:SF4">
    <property type="entry name" value="SLR1690 PROTEIN"/>
    <property type="match status" value="1"/>
</dbReference>
<dbReference type="InterPro" id="IPR011213">
    <property type="entry name" value="NMN_biosyn"/>
</dbReference>
<reference evidence="5" key="1">
    <citation type="submission" date="2023-02" db="EMBL/GenBank/DDBJ databases">
        <title>Kitasatospora phosalacinea NBRC 14627.</title>
        <authorList>
            <person name="Ichikawa N."/>
            <person name="Sato H."/>
            <person name="Tonouchi N."/>
        </authorList>
    </citation>
    <scope>NUCLEOTIDE SEQUENCE</scope>
    <source>
        <strain evidence="5">NBRC 14627</strain>
    </source>
</reference>
<evidence type="ECO:0000256" key="2">
    <source>
        <dbReference type="ARBA" id="ARBA00022801"/>
    </source>
</evidence>
<comment type="similarity">
    <text evidence="1 3">Belongs to the Nudix hydrolase family.</text>
</comment>
<dbReference type="Proteomes" id="UP001165041">
    <property type="component" value="Unassembled WGS sequence"/>
</dbReference>
<dbReference type="SUPFAM" id="SSF55811">
    <property type="entry name" value="Nudix"/>
    <property type="match status" value="1"/>
</dbReference>
<evidence type="ECO:0000313" key="6">
    <source>
        <dbReference type="Proteomes" id="UP001165041"/>
    </source>
</evidence>
<dbReference type="Gene3D" id="1.10.10.10">
    <property type="entry name" value="Winged helix-like DNA-binding domain superfamily/Winged helix DNA-binding domain"/>
    <property type="match status" value="1"/>
</dbReference>
<dbReference type="CDD" id="cd18873">
    <property type="entry name" value="NUDIX_NadM_like"/>
    <property type="match status" value="1"/>
</dbReference>
<dbReference type="InterPro" id="IPR000086">
    <property type="entry name" value="NUDIX_hydrolase_dom"/>
</dbReference>
<dbReference type="InterPro" id="IPR054105">
    <property type="entry name" value="WHD_NrtR"/>
</dbReference>
<evidence type="ECO:0000259" key="4">
    <source>
        <dbReference type="PROSITE" id="PS51462"/>
    </source>
</evidence>
<dbReference type="InterPro" id="IPR020476">
    <property type="entry name" value="Nudix_hydrolase"/>
</dbReference>
<dbReference type="SUPFAM" id="SSF46785">
    <property type="entry name" value="Winged helix' DNA-binding domain"/>
    <property type="match status" value="1"/>
</dbReference>
<dbReference type="EMBL" id="BSSA01000022">
    <property type="protein sequence ID" value="GLW73126.1"/>
    <property type="molecule type" value="Genomic_DNA"/>
</dbReference>
<proteinExistence type="inferred from homology"/>
<dbReference type="InterPro" id="IPR036390">
    <property type="entry name" value="WH_DNA-bd_sf"/>
</dbReference>
<dbReference type="Gene3D" id="3.90.79.10">
    <property type="entry name" value="Nucleoside Triphosphate Pyrophosphohydrolase"/>
    <property type="match status" value="1"/>
</dbReference>